<name>A0AAW0N3Q0_9GOBI</name>
<sequence>MDTLCLEPSRERRIASADTRTRLSSSPDLLPSPRGGMSVCRKGKGYITDWSYARGMLEKRSSGLLQLWKKKRCVLTEEGLRLRDCKDSGNEDSDAPCVAFGSKAKELLFERMTTVDCSANRKEPTPVHDAPEGLGKTGALRIKDEKPPRTTSFTSL</sequence>
<reference evidence="5" key="1">
    <citation type="submission" date="2024-04" db="EMBL/GenBank/DDBJ databases">
        <title>Salinicola lusitanus LLJ914,a marine bacterium isolated from the Okinawa Trough.</title>
        <authorList>
            <person name="Li J."/>
        </authorList>
    </citation>
    <scope>NUCLEOTIDE SEQUENCE [LARGE SCALE GENOMIC DNA]</scope>
</reference>
<dbReference type="GO" id="GO:0043065">
    <property type="term" value="P:positive regulation of apoptotic process"/>
    <property type="evidence" value="ECO:0007669"/>
    <property type="project" value="InterPro"/>
</dbReference>
<dbReference type="AlphaFoldDB" id="A0AAW0N3Q0"/>
<dbReference type="InterPro" id="IPR042832">
    <property type="entry name" value="PHLA1/2/3"/>
</dbReference>
<protein>
    <submittedName>
        <fullName evidence="4">Uncharacterized protein</fullName>
    </submittedName>
</protein>
<dbReference type="EMBL" id="JBBPFD010000020">
    <property type="protein sequence ID" value="KAK7884260.1"/>
    <property type="molecule type" value="Genomic_DNA"/>
</dbReference>
<keyword evidence="5" id="KW-1185">Reference proteome</keyword>
<dbReference type="GO" id="GO:0005737">
    <property type="term" value="C:cytoplasm"/>
    <property type="evidence" value="ECO:0007669"/>
    <property type="project" value="UniProtKB-SubCell"/>
</dbReference>
<organism evidence="4 5">
    <name type="scientific">Mugilogobius chulae</name>
    <name type="common">yellowstripe goby</name>
    <dbReference type="NCBI Taxonomy" id="88201"/>
    <lineage>
        <taxon>Eukaryota</taxon>
        <taxon>Metazoa</taxon>
        <taxon>Chordata</taxon>
        <taxon>Craniata</taxon>
        <taxon>Vertebrata</taxon>
        <taxon>Euteleostomi</taxon>
        <taxon>Actinopterygii</taxon>
        <taxon>Neopterygii</taxon>
        <taxon>Teleostei</taxon>
        <taxon>Neoteleostei</taxon>
        <taxon>Acanthomorphata</taxon>
        <taxon>Gobiaria</taxon>
        <taxon>Gobiiformes</taxon>
        <taxon>Gobioidei</taxon>
        <taxon>Gobiidae</taxon>
        <taxon>Gobionellinae</taxon>
        <taxon>Mugilogobius</taxon>
    </lineage>
</organism>
<feature type="region of interest" description="Disordered" evidence="3">
    <location>
        <begin position="13"/>
        <end position="35"/>
    </location>
</feature>
<gene>
    <name evidence="4" type="ORF">WMY93_027383</name>
</gene>
<keyword evidence="2" id="KW-0963">Cytoplasm</keyword>
<evidence type="ECO:0000313" key="5">
    <source>
        <dbReference type="Proteomes" id="UP001460270"/>
    </source>
</evidence>
<feature type="compositionally biased region" description="Low complexity" evidence="3">
    <location>
        <begin position="23"/>
        <end position="33"/>
    </location>
</feature>
<proteinExistence type="predicted"/>
<dbReference type="Proteomes" id="UP001460270">
    <property type="component" value="Unassembled WGS sequence"/>
</dbReference>
<comment type="caution">
    <text evidence="4">The sequence shown here is derived from an EMBL/GenBank/DDBJ whole genome shotgun (WGS) entry which is preliminary data.</text>
</comment>
<accession>A0AAW0N3Q0</accession>
<evidence type="ECO:0000256" key="3">
    <source>
        <dbReference type="SAM" id="MobiDB-lite"/>
    </source>
</evidence>
<evidence type="ECO:0000256" key="1">
    <source>
        <dbReference type="ARBA" id="ARBA00004496"/>
    </source>
</evidence>
<evidence type="ECO:0000313" key="4">
    <source>
        <dbReference type="EMBL" id="KAK7884260.1"/>
    </source>
</evidence>
<dbReference type="PANTHER" id="PTHR15478">
    <property type="entry name" value="PLECKSTRIN HOMOLOGY-LIKE DOMAIN, PQ-RICH PROTEIN"/>
    <property type="match status" value="1"/>
</dbReference>
<dbReference type="PANTHER" id="PTHR15478:SF12">
    <property type="entry name" value="PLECKSTRIN HOMOLOGY-LIKE DOMAIN FAMILY A MEMBER 3"/>
    <property type="match status" value="1"/>
</dbReference>
<feature type="region of interest" description="Disordered" evidence="3">
    <location>
        <begin position="119"/>
        <end position="156"/>
    </location>
</feature>
<comment type="subcellular location">
    <subcellularLocation>
        <location evidence="1">Cytoplasm</location>
    </subcellularLocation>
</comment>
<feature type="compositionally biased region" description="Basic and acidic residues" evidence="3">
    <location>
        <begin position="119"/>
        <end position="131"/>
    </location>
</feature>
<dbReference type="GO" id="GO:1901981">
    <property type="term" value="F:phosphatidylinositol phosphate binding"/>
    <property type="evidence" value="ECO:0007669"/>
    <property type="project" value="InterPro"/>
</dbReference>
<evidence type="ECO:0000256" key="2">
    <source>
        <dbReference type="ARBA" id="ARBA00022490"/>
    </source>
</evidence>